<gene>
    <name evidence="1" type="ORF">Nepgr_029633</name>
</gene>
<keyword evidence="2" id="KW-1185">Reference proteome</keyword>
<evidence type="ECO:0000313" key="1">
    <source>
        <dbReference type="EMBL" id="GMH27790.1"/>
    </source>
</evidence>
<name>A0AAD3TDY4_NEPGR</name>
<evidence type="ECO:0000313" key="2">
    <source>
        <dbReference type="Proteomes" id="UP001279734"/>
    </source>
</evidence>
<reference evidence="1" key="1">
    <citation type="submission" date="2023-05" db="EMBL/GenBank/DDBJ databases">
        <title>Nepenthes gracilis genome sequencing.</title>
        <authorList>
            <person name="Fukushima K."/>
        </authorList>
    </citation>
    <scope>NUCLEOTIDE SEQUENCE</scope>
    <source>
        <strain evidence="1">SING2019-196</strain>
    </source>
</reference>
<protein>
    <submittedName>
        <fullName evidence="1">Uncharacterized protein</fullName>
    </submittedName>
</protein>
<dbReference type="AlphaFoldDB" id="A0AAD3TDY4"/>
<comment type="caution">
    <text evidence="1">The sequence shown here is derived from an EMBL/GenBank/DDBJ whole genome shotgun (WGS) entry which is preliminary data.</text>
</comment>
<dbReference type="EMBL" id="BSYO01000033">
    <property type="protein sequence ID" value="GMH27790.1"/>
    <property type="molecule type" value="Genomic_DNA"/>
</dbReference>
<organism evidence="1 2">
    <name type="scientific">Nepenthes gracilis</name>
    <name type="common">Slender pitcher plant</name>
    <dbReference type="NCBI Taxonomy" id="150966"/>
    <lineage>
        <taxon>Eukaryota</taxon>
        <taxon>Viridiplantae</taxon>
        <taxon>Streptophyta</taxon>
        <taxon>Embryophyta</taxon>
        <taxon>Tracheophyta</taxon>
        <taxon>Spermatophyta</taxon>
        <taxon>Magnoliopsida</taxon>
        <taxon>eudicotyledons</taxon>
        <taxon>Gunneridae</taxon>
        <taxon>Pentapetalae</taxon>
        <taxon>Caryophyllales</taxon>
        <taxon>Nepenthaceae</taxon>
        <taxon>Nepenthes</taxon>
    </lineage>
</organism>
<proteinExistence type="predicted"/>
<sequence length="112" mass="12242">MDPLPFNNRINSDVNDSAKATEIVVDYQWKPKRHGNGRPTILKSTRLISAVEHVDAEAKNKVPEDKALLVDSAGESLEQVIPHTPPALNPDAAERLGLDVIHTKIGLRGSCE</sequence>
<dbReference type="Proteomes" id="UP001279734">
    <property type="component" value="Unassembled WGS sequence"/>
</dbReference>
<accession>A0AAD3TDY4</accession>